<organism evidence="2 3">
    <name type="scientific">Brassica cretica</name>
    <name type="common">Mustard</name>
    <dbReference type="NCBI Taxonomy" id="69181"/>
    <lineage>
        <taxon>Eukaryota</taxon>
        <taxon>Viridiplantae</taxon>
        <taxon>Streptophyta</taxon>
        <taxon>Embryophyta</taxon>
        <taxon>Tracheophyta</taxon>
        <taxon>Spermatophyta</taxon>
        <taxon>Magnoliopsida</taxon>
        <taxon>eudicotyledons</taxon>
        <taxon>Gunneridae</taxon>
        <taxon>Pentapetalae</taxon>
        <taxon>rosids</taxon>
        <taxon>malvids</taxon>
        <taxon>Brassicales</taxon>
        <taxon>Brassicaceae</taxon>
        <taxon>Brassiceae</taxon>
        <taxon>Brassica</taxon>
    </lineage>
</organism>
<proteinExistence type="predicted"/>
<feature type="compositionally biased region" description="Basic and acidic residues" evidence="1">
    <location>
        <begin position="370"/>
        <end position="382"/>
    </location>
</feature>
<feature type="compositionally biased region" description="Basic and acidic residues" evidence="1">
    <location>
        <begin position="402"/>
        <end position="411"/>
    </location>
</feature>
<feature type="compositionally biased region" description="Basic and acidic residues" evidence="1">
    <location>
        <begin position="132"/>
        <end position="147"/>
    </location>
</feature>
<feature type="compositionally biased region" description="Basic and acidic residues" evidence="1">
    <location>
        <begin position="225"/>
        <end position="267"/>
    </location>
</feature>
<feature type="region of interest" description="Disordered" evidence="1">
    <location>
        <begin position="401"/>
        <end position="422"/>
    </location>
</feature>
<reference evidence="2" key="1">
    <citation type="submission" date="2019-12" db="EMBL/GenBank/DDBJ databases">
        <title>Genome sequencing and annotation of Brassica cretica.</title>
        <authorList>
            <person name="Studholme D.J."/>
            <person name="Sarris P.F."/>
        </authorList>
    </citation>
    <scope>NUCLEOTIDE SEQUENCE</scope>
    <source>
        <strain evidence="2">PFS-001/15</strain>
        <tissue evidence="2">Leaf</tissue>
    </source>
</reference>
<evidence type="ECO:0000256" key="1">
    <source>
        <dbReference type="SAM" id="MobiDB-lite"/>
    </source>
</evidence>
<feature type="compositionally biased region" description="Basic and acidic residues" evidence="1">
    <location>
        <begin position="277"/>
        <end position="289"/>
    </location>
</feature>
<accession>A0A8S9KT81</accession>
<sequence length="422" mass="46822">MAQDDATFGAPGGEPTPTPEAAPPIPADFMSSVMARFARQDEVQKTTNDQLAALVAALTAPDGQTSRPQMIRCRLFNTNPTTTGEKAPKDDVEDDSSADEEQPANRRCIEVILSQQTLSSDDENDDAPIPGDLRDVLKRKLESKDDNSSENTDLRLTLNARKSQRISTSDPDPKEHMTRLSGDLRDKLTASAPKDDSEDDSSADEEQTANRRRIEVILSQQNLSSDDKNDDAPKPGDLRDVLKRKLESKEDNSFENTDLRLTLDARKSQRTSTGGPDPKEHPTQKAPKDDVEDDSSADEEQPANRRCIEVILSQQTLSSDDENDDAPIPGDLRDVLKRKLESKDDNSSENTDLRLTLNARKSQRISTSDPDPKEHMTRLSGDLRDKLTASVCDLRVLLNRSKPTDLRRQLEQTKTPDNPTLS</sequence>
<feature type="compositionally biased region" description="Polar residues" evidence="1">
    <location>
        <begin position="412"/>
        <end position="422"/>
    </location>
</feature>
<dbReference type="AlphaFoldDB" id="A0A8S9KT81"/>
<feature type="region of interest" description="Disordered" evidence="1">
    <location>
        <begin position="77"/>
        <end position="382"/>
    </location>
</feature>
<name>A0A8S9KT81_BRACR</name>
<dbReference type="EMBL" id="QGKW02000717">
    <property type="protein sequence ID" value="KAF2596493.1"/>
    <property type="molecule type" value="Genomic_DNA"/>
</dbReference>
<feature type="compositionally biased region" description="Basic and acidic residues" evidence="1">
    <location>
        <begin position="171"/>
        <end position="188"/>
    </location>
</feature>
<feature type="compositionally biased region" description="Basic and acidic residues" evidence="1">
    <location>
        <begin position="331"/>
        <end position="346"/>
    </location>
</feature>
<gene>
    <name evidence="2" type="ORF">F2Q68_00010132</name>
</gene>
<feature type="compositionally biased region" description="Acidic residues" evidence="1">
    <location>
        <begin position="91"/>
        <end position="102"/>
    </location>
</feature>
<evidence type="ECO:0000313" key="3">
    <source>
        <dbReference type="Proteomes" id="UP000712281"/>
    </source>
</evidence>
<feature type="region of interest" description="Disordered" evidence="1">
    <location>
        <begin position="1"/>
        <end position="26"/>
    </location>
</feature>
<protein>
    <submittedName>
        <fullName evidence="2">Uncharacterized protein</fullName>
    </submittedName>
</protein>
<feature type="compositionally biased region" description="Low complexity" evidence="1">
    <location>
        <begin position="1"/>
        <end position="13"/>
    </location>
</feature>
<dbReference type="Proteomes" id="UP000712281">
    <property type="component" value="Unassembled WGS sequence"/>
</dbReference>
<comment type="caution">
    <text evidence="2">The sequence shown here is derived from an EMBL/GenBank/DDBJ whole genome shotgun (WGS) entry which is preliminary data.</text>
</comment>
<feature type="compositionally biased region" description="Pro residues" evidence="1">
    <location>
        <begin position="14"/>
        <end position="26"/>
    </location>
</feature>
<feature type="compositionally biased region" description="Acidic residues" evidence="1">
    <location>
        <begin position="290"/>
        <end position="301"/>
    </location>
</feature>
<evidence type="ECO:0000313" key="2">
    <source>
        <dbReference type="EMBL" id="KAF2596493.1"/>
    </source>
</evidence>
<feature type="compositionally biased region" description="Acidic residues" evidence="1">
    <location>
        <begin position="196"/>
        <end position="207"/>
    </location>
</feature>